<dbReference type="InterPro" id="IPR012337">
    <property type="entry name" value="RNaseH-like_sf"/>
</dbReference>
<dbReference type="InterPro" id="IPR053151">
    <property type="entry name" value="RNase_H-like"/>
</dbReference>
<proteinExistence type="predicted"/>
<dbReference type="Pfam" id="PF13456">
    <property type="entry name" value="RVT_3"/>
    <property type="match status" value="1"/>
</dbReference>
<dbReference type="GO" id="GO:0004523">
    <property type="term" value="F:RNA-DNA hybrid ribonuclease activity"/>
    <property type="evidence" value="ECO:0007669"/>
    <property type="project" value="InterPro"/>
</dbReference>
<dbReference type="Gene3D" id="3.30.420.10">
    <property type="entry name" value="Ribonuclease H-like superfamily/Ribonuclease H"/>
    <property type="match status" value="1"/>
</dbReference>
<gene>
    <name evidence="5" type="primary">LOC109014810</name>
</gene>
<evidence type="ECO:0000259" key="2">
    <source>
        <dbReference type="Pfam" id="PF13456"/>
    </source>
</evidence>
<sequence>MVPKKKNPIKVNDYRPISLCTVIYKLMSKVIANRIKQVLPSVILETQSAFLPGRLITDNVLVAFEHAGISNAISGIRVCRGAPKLNHLLFVDDNLIFCDASVETNLKLLRLLKLYEEASGQFINQDKSAMVFNQNISALQKRAIMDLWGWKGHMFSQGGKEVLLKAVALVIPSYAMSCFKLLSKLCADIESMMAKYWWGQRNDERKIYLVGRTEGLEGQVDSLIDYNTKWWNLPKVRSLFNPKITETILRLRPSYSDEDDMWVWEHERSGCFSVKSAYRLFKSPSVESVGETSYGAATKKFWNGLWKLKIPHKVKLFAWRVCKEILPMKANPLTKRMDIQCTSKFMLYTWSRPPANRFKLNCDGALFFDQNKTGIGAILRDSHGFLFMALSRGEEEFIELEIVEATAVLRGLQFYLNIGIQNLEIESDCQYLVEEVNNETISYIAMRKIIIEIRRLMKSFGDCKFQHCGRLSNATEHHLAQQAWNSS</sequence>
<evidence type="ECO:0000313" key="5">
    <source>
        <dbReference type="RefSeq" id="XP_018852850.1"/>
    </source>
</evidence>
<dbReference type="Gramene" id="Jr01_23620_p1">
    <property type="protein sequence ID" value="cds.Jr01_23620_p1"/>
    <property type="gene ID" value="Jr01_23620"/>
</dbReference>
<evidence type="ECO:0000313" key="4">
    <source>
        <dbReference type="Proteomes" id="UP000235220"/>
    </source>
</evidence>
<dbReference type="InterPro" id="IPR026960">
    <property type="entry name" value="RVT-Znf"/>
</dbReference>
<dbReference type="InterPro" id="IPR036397">
    <property type="entry name" value="RNaseH_sf"/>
</dbReference>
<protein>
    <submittedName>
        <fullName evidence="5">Uncharacterized protein LOC109014810</fullName>
    </submittedName>
</protein>
<evidence type="ECO:0000259" key="3">
    <source>
        <dbReference type="Pfam" id="PF13966"/>
    </source>
</evidence>
<accession>A0A2I4H9M5</accession>
<dbReference type="InterPro" id="IPR002156">
    <property type="entry name" value="RNaseH_domain"/>
</dbReference>
<feature type="domain" description="Reverse transcriptase" evidence="1">
    <location>
        <begin position="3"/>
        <end position="62"/>
    </location>
</feature>
<dbReference type="KEGG" id="jre:109014810"/>
<feature type="domain" description="RNase H type-1" evidence="2">
    <location>
        <begin position="361"/>
        <end position="483"/>
    </location>
</feature>
<dbReference type="GeneID" id="109014810"/>
<dbReference type="InterPro" id="IPR044730">
    <property type="entry name" value="RNase_H-like_dom_plant"/>
</dbReference>
<dbReference type="Pfam" id="PF13966">
    <property type="entry name" value="zf-RVT"/>
    <property type="match status" value="1"/>
</dbReference>
<evidence type="ECO:0000259" key="1">
    <source>
        <dbReference type="Pfam" id="PF00078"/>
    </source>
</evidence>
<dbReference type="SUPFAM" id="SSF53098">
    <property type="entry name" value="Ribonuclease H-like"/>
    <property type="match status" value="1"/>
</dbReference>
<dbReference type="GO" id="GO:0003676">
    <property type="term" value="F:nucleic acid binding"/>
    <property type="evidence" value="ECO:0007669"/>
    <property type="project" value="InterPro"/>
</dbReference>
<dbReference type="Pfam" id="PF00078">
    <property type="entry name" value="RVT_1"/>
    <property type="match status" value="1"/>
</dbReference>
<dbReference type="PANTHER" id="PTHR47723:SF19">
    <property type="entry name" value="POLYNUCLEOTIDYL TRANSFERASE, RIBONUCLEASE H-LIKE SUPERFAMILY PROTEIN"/>
    <property type="match status" value="1"/>
</dbReference>
<dbReference type="AlphaFoldDB" id="A0A2I4H9M5"/>
<keyword evidence="4" id="KW-1185">Reference proteome</keyword>
<organism evidence="4 5">
    <name type="scientific">Juglans regia</name>
    <name type="common">English walnut</name>
    <dbReference type="NCBI Taxonomy" id="51240"/>
    <lineage>
        <taxon>Eukaryota</taxon>
        <taxon>Viridiplantae</taxon>
        <taxon>Streptophyta</taxon>
        <taxon>Embryophyta</taxon>
        <taxon>Tracheophyta</taxon>
        <taxon>Spermatophyta</taxon>
        <taxon>Magnoliopsida</taxon>
        <taxon>eudicotyledons</taxon>
        <taxon>Gunneridae</taxon>
        <taxon>Pentapetalae</taxon>
        <taxon>rosids</taxon>
        <taxon>fabids</taxon>
        <taxon>Fagales</taxon>
        <taxon>Juglandaceae</taxon>
        <taxon>Juglans</taxon>
    </lineage>
</organism>
<dbReference type="RefSeq" id="XP_018852850.1">
    <property type="nucleotide sequence ID" value="XM_018997305.1"/>
</dbReference>
<dbReference type="Proteomes" id="UP000235220">
    <property type="component" value="Chromosome 1"/>
</dbReference>
<dbReference type="InterPro" id="IPR000477">
    <property type="entry name" value="RT_dom"/>
</dbReference>
<dbReference type="PANTHER" id="PTHR47723">
    <property type="entry name" value="OS05G0353850 PROTEIN"/>
    <property type="match status" value="1"/>
</dbReference>
<reference evidence="5" key="1">
    <citation type="submission" date="2025-08" db="UniProtKB">
        <authorList>
            <consortium name="RefSeq"/>
        </authorList>
    </citation>
    <scope>IDENTIFICATION</scope>
    <source>
        <tissue evidence="5">Leaves</tissue>
    </source>
</reference>
<dbReference type="OrthoDB" id="1906820at2759"/>
<feature type="domain" description="Reverse transcriptase zinc-binding" evidence="3">
    <location>
        <begin position="272"/>
        <end position="338"/>
    </location>
</feature>
<dbReference type="CDD" id="cd06222">
    <property type="entry name" value="RNase_H_like"/>
    <property type="match status" value="1"/>
</dbReference>
<name>A0A2I4H9M5_JUGRE</name>